<protein>
    <recommendedName>
        <fullName evidence="4">Lipoprotein</fullName>
    </recommendedName>
</protein>
<comment type="caution">
    <text evidence="2">The sequence shown here is derived from an EMBL/GenBank/DDBJ whole genome shotgun (WGS) entry which is preliminary data.</text>
</comment>
<gene>
    <name evidence="2" type="ORF">N1028_02695</name>
</gene>
<evidence type="ECO:0008006" key="4">
    <source>
        <dbReference type="Google" id="ProtNLM"/>
    </source>
</evidence>
<evidence type="ECO:0000313" key="2">
    <source>
        <dbReference type="EMBL" id="MCS5724795.1"/>
    </source>
</evidence>
<organism evidence="2 3">
    <name type="scientific">Herbiconiux oxytropis</name>
    <dbReference type="NCBI Taxonomy" id="2970915"/>
    <lineage>
        <taxon>Bacteria</taxon>
        <taxon>Bacillati</taxon>
        <taxon>Actinomycetota</taxon>
        <taxon>Actinomycetes</taxon>
        <taxon>Micrococcales</taxon>
        <taxon>Microbacteriaceae</taxon>
        <taxon>Herbiconiux</taxon>
    </lineage>
</organism>
<dbReference type="Proteomes" id="UP001165587">
    <property type="component" value="Unassembled WGS sequence"/>
</dbReference>
<evidence type="ECO:0000256" key="1">
    <source>
        <dbReference type="SAM" id="SignalP"/>
    </source>
</evidence>
<feature type="signal peptide" evidence="1">
    <location>
        <begin position="1"/>
        <end position="27"/>
    </location>
</feature>
<dbReference type="PROSITE" id="PS51257">
    <property type="entry name" value="PROKAR_LIPOPROTEIN"/>
    <property type="match status" value="1"/>
</dbReference>
<sequence length="137" mass="14311">MTKRALLAGITAAGLLAALSGCSLASAITPPVESQLYPTVADARGADATIEIPSWVPEDAVGIRIKENAETGAAIMQFGDPAPEAIGTACDASVAGNTAPLDDTWWPQTLPPPEEITCQDGWHVAFLYGSQFFAWKP</sequence>
<keyword evidence="3" id="KW-1185">Reference proteome</keyword>
<dbReference type="RefSeq" id="WP_259525228.1">
    <property type="nucleotide sequence ID" value="NZ_JANLCK010000001.1"/>
</dbReference>
<evidence type="ECO:0000313" key="3">
    <source>
        <dbReference type="Proteomes" id="UP001165587"/>
    </source>
</evidence>
<feature type="chain" id="PRO_5041428016" description="Lipoprotein" evidence="1">
    <location>
        <begin position="28"/>
        <end position="137"/>
    </location>
</feature>
<keyword evidence="1" id="KW-0732">Signal</keyword>
<reference evidence="2" key="1">
    <citation type="submission" date="2022-08" db="EMBL/GenBank/DDBJ databases">
        <authorList>
            <person name="Deng Y."/>
            <person name="Han X.-F."/>
            <person name="Zhang Y.-Q."/>
        </authorList>
    </citation>
    <scope>NUCLEOTIDE SEQUENCE</scope>
    <source>
        <strain evidence="2">CPCC 203407</strain>
    </source>
</reference>
<dbReference type="AlphaFoldDB" id="A0AA41XFK8"/>
<dbReference type="EMBL" id="JANLCK010000001">
    <property type="protein sequence ID" value="MCS5724795.1"/>
    <property type="molecule type" value="Genomic_DNA"/>
</dbReference>
<name>A0AA41XFK8_9MICO</name>
<proteinExistence type="predicted"/>
<accession>A0AA41XFK8</accession>